<name>A0A1F6BKV9_9BACT</name>
<dbReference type="InterPro" id="IPR003746">
    <property type="entry name" value="DUF167"/>
</dbReference>
<dbReference type="EMBL" id="MFKH01000009">
    <property type="protein sequence ID" value="OGG37561.1"/>
    <property type="molecule type" value="Genomic_DNA"/>
</dbReference>
<comment type="caution">
    <text evidence="3">The sequence shown here is derived from an EMBL/GenBank/DDBJ whole genome shotgun (WGS) entry which is preliminary data.</text>
</comment>
<dbReference type="Gene3D" id="3.30.1200.10">
    <property type="entry name" value="YggU-like"/>
    <property type="match status" value="1"/>
</dbReference>
<dbReference type="InterPro" id="IPR036591">
    <property type="entry name" value="YggU-like_sf"/>
</dbReference>
<accession>A0A1F6BKV9</accession>
<evidence type="ECO:0000313" key="3">
    <source>
        <dbReference type="EMBL" id="OGG37561.1"/>
    </source>
</evidence>
<dbReference type="PANTHER" id="PTHR13420:SF7">
    <property type="entry name" value="UPF0235 PROTEIN C15ORF40"/>
    <property type="match status" value="1"/>
</dbReference>
<proteinExistence type="inferred from homology"/>
<evidence type="ECO:0000256" key="1">
    <source>
        <dbReference type="ARBA" id="ARBA00010364"/>
    </source>
</evidence>
<organism evidence="3 4">
    <name type="scientific">Candidatus Jorgensenbacteria bacterium GWA1_54_12</name>
    <dbReference type="NCBI Taxonomy" id="1798468"/>
    <lineage>
        <taxon>Bacteria</taxon>
        <taxon>Candidatus Joergenseniibacteriota</taxon>
    </lineage>
</organism>
<dbReference type="GO" id="GO:0005737">
    <property type="term" value="C:cytoplasm"/>
    <property type="evidence" value="ECO:0007669"/>
    <property type="project" value="TreeGrafter"/>
</dbReference>
<comment type="similarity">
    <text evidence="1 2">Belongs to the UPF0235 family.</text>
</comment>
<dbReference type="AlphaFoldDB" id="A0A1F6BKV9"/>
<protein>
    <recommendedName>
        <fullName evidence="2">UPF0235 protein A2110_02420</fullName>
    </recommendedName>
</protein>
<dbReference type="SUPFAM" id="SSF69786">
    <property type="entry name" value="YggU-like"/>
    <property type="match status" value="1"/>
</dbReference>
<dbReference type="Proteomes" id="UP000176273">
    <property type="component" value="Unassembled WGS sequence"/>
</dbReference>
<dbReference type="STRING" id="1798468.A2110_02420"/>
<reference evidence="3 4" key="1">
    <citation type="journal article" date="2016" name="Nat. Commun.">
        <title>Thousands of microbial genomes shed light on interconnected biogeochemical processes in an aquifer system.</title>
        <authorList>
            <person name="Anantharaman K."/>
            <person name="Brown C.T."/>
            <person name="Hug L.A."/>
            <person name="Sharon I."/>
            <person name="Castelle C.J."/>
            <person name="Probst A.J."/>
            <person name="Thomas B.C."/>
            <person name="Singh A."/>
            <person name="Wilkins M.J."/>
            <person name="Karaoz U."/>
            <person name="Brodie E.L."/>
            <person name="Williams K.H."/>
            <person name="Hubbard S.S."/>
            <person name="Banfield J.F."/>
        </authorList>
    </citation>
    <scope>NUCLEOTIDE SEQUENCE [LARGE SCALE GENOMIC DNA]</scope>
</reference>
<dbReference type="SMART" id="SM01152">
    <property type="entry name" value="DUF167"/>
    <property type="match status" value="1"/>
</dbReference>
<dbReference type="NCBIfam" id="TIGR00251">
    <property type="entry name" value="DUF167 family protein"/>
    <property type="match status" value="1"/>
</dbReference>
<dbReference type="Pfam" id="PF02594">
    <property type="entry name" value="DUF167"/>
    <property type="match status" value="1"/>
</dbReference>
<evidence type="ECO:0000313" key="4">
    <source>
        <dbReference type="Proteomes" id="UP000176273"/>
    </source>
</evidence>
<dbReference type="HAMAP" id="MF_00634">
    <property type="entry name" value="UPF0235"/>
    <property type="match status" value="1"/>
</dbReference>
<sequence>MRIFVTAKPRAKEERVEKIDETHFVVAVTEPPVEGRANEAIVRALAKHFGVSSQNVRIVSGHTSRQKIVDVL</sequence>
<evidence type="ECO:0000256" key="2">
    <source>
        <dbReference type="HAMAP-Rule" id="MF_00634"/>
    </source>
</evidence>
<dbReference type="PANTHER" id="PTHR13420">
    <property type="entry name" value="UPF0235 PROTEIN C15ORF40"/>
    <property type="match status" value="1"/>
</dbReference>
<gene>
    <name evidence="3" type="ORF">A2110_02420</name>
</gene>